<keyword evidence="1" id="KW-0614">Plasmid</keyword>
<evidence type="ECO:0000313" key="1">
    <source>
        <dbReference type="EMBL" id="AXH00520.1"/>
    </source>
</evidence>
<sequence length="275" mass="31229">MPLRALLKQVIRKPRWTRPTIKVFPVSTRASLTGTAFDYLLRFELQRRFRGTPIEHGWWIAKMAAPQVPKKRLSKQFIKEAEQQVDFYSRGYFDTVEMAKTCTVLAKFDFVYRAGWADPQWLVTDEVVAEELLELLEVVPFEAFQPKHRLTLNPTFGEGSHWVGGADSDVMVDGLLIDLKTVTKAELSLDELRQLVGYGVLARLGGIHIVDSPASQQKVNVELESLGLYYARHGHLITFDLDDLVIEDGWELLEDYFLTHYASTGKNVSDIAAGD</sequence>
<organism evidence="1 2">
    <name type="scientific">Deinococcus wulumuqiensis</name>
    <dbReference type="NCBI Taxonomy" id="980427"/>
    <lineage>
        <taxon>Bacteria</taxon>
        <taxon>Thermotogati</taxon>
        <taxon>Deinococcota</taxon>
        <taxon>Deinococci</taxon>
        <taxon>Deinococcales</taxon>
        <taxon>Deinococcaceae</taxon>
        <taxon>Deinococcus</taxon>
    </lineage>
</organism>
<dbReference type="KEGG" id="dwu:DVJ83_15175"/>
<gene>
    <name evidence="1" type="ORF">DVJ83_15175</name>
</gene>
<evidence type="ECO:0008006" key="3">
    <source>
        <dbReference type="Google" id="ProtNLM"/>
    </source>
</evidence>
<geneLocation type="plasmid" evidence="2">
    <name>pdrdii</name>
</geneLocation>
<protein>
    <recommendedName>
        <fullName evidence="3">PD-(D/E)XK endonuclease-like domain-containing protein</fullName>
    </recommendedName>
</protein>
<name>A0A345ILE7_9DEIO</name>
<evidence type="ECO:0000313" key="2">
    <source>
        <dbReference type="Proteomes" id="UP000253744"/>
    </source>
</evidence>
<dbReference type="AlphaFoldDB" id="A0A345ILE7"/>
<reference evidence="1 2" key="1">
    <citation type="submission" date="2018-07" db="EMBL/GenBank/DDBJ databases">
        <title>Complete Genome and Methylome Analysis of Deinococcus wulumuqiensis NEB 479.</title>
        <authorList>
            <person name="Fomenkov A."/>
            <person name="Luyten Y."/>
            <person name="Vincze T."/>
            <person name="Anton B.P."/>
            <person name="Clark T."/>
            <person name="Roberts R.J."/>
            <person name="Morgan R.D."/>
        </authorList>
    </citation>
    <scope>NUCLEOTIDE SEQUENCE [LARGE SCALE GENOMIC DNA]</scope>
    <source>
        <strain evidence="1 2">NEB 479</strain>
        <plasmid evidence="2">Plasmid pdrdii</plasmid>
    </source>
</reference>
<accession>A0A345ILE7</accession>
<proteinExistence type="predicted"/>
<dbReference type="Proteomes" id="UP000253744">
    <property type="component" value="Plasmid pDrdII"/>
</dbReference>
<dbReference type="EMBL" id="CP031161">
    <property type="protein sequence ID" value="AXH00520.1"/>
    <property type="molecule type" value="Genomic_DNA"/>
</dbReference>